<organism evidence="3 4">
    <name type="scientific">Elysia crispata</name>
    <name type="common">lettuce slug</name>
    <dbReference type="NCBI Taxonomy" id="231223"/>
    <lineage>
        <taxon>Eukaryota</taxon>
        <taxon>Metazoa</taxon>
        <taxon>Spiralia</taxon>
        <taxon>Lophotrochozoa</taxon>
        <taxon>Mollusca</taxon>
        <taxon>Gastropoda</taxon>
        <taxon>Heterobranchia</taxon>
        <taxon>Euthyneura</taxon>
        <taxon>Panpulmonata</taxon>
        <taxon>Sacoglossa</taxon>
        <taxon>Placobranchoidea</taxon>
        <taxon>Plakobranchidae</taxon>
        <taxon>Elysia</taxon>
    </lineage>
</organism>
<evidence type="ECO:0000256" key="1">
    <source>
        <dbReference type="SAM" id="MobiDB-lite"/>
    </source>
</evidence>
<gene>
    <name evidence="3" type="ORF">RRG08_031567</name>
</gene>
<dbReference type="Pfam" id="PF13843">
    <property type="entry name" value="DDE_Tnp_1_7"/>
    <property type="match status" value="1"/>
</dbReference>
<feature type="domain" description="PiggyBac transposable element-derived protein" evidence="2">
    <location>
        <begin position="2"/>
        <end position="308"/>
    </location>
</feature>
<protein>
    <recommendedName>
        <fullName evidence="2">PiggyBac transposable element-derived protein domain-containing protein</fullName>
    </recommendedName>
</protein>
<evidence type="ECO:0000313" key="4">
    <source>
        <dbReference type="Proteomes" id="UP001283361"/>
    </source>
</evidence>
<dbReference type="AlphaFoldDB" id="A0AAE1E8S1"/>
<reference evidence="3" key="1">
    <citation type="journal article" date="2023" name="G3 (Bethesda)">
        <title>A reference genome for the long-term kleptoplast-retaining sea slug Elysia crispata morphotype clarki.</title>
        <authorList>
            <person name="Eastman K.E."/>
            <person name="Pendleton A.L."/>
            <person name="Shaikh M.A."/>
            <person name="Suttiyut T."/>
            <person name="Ogas R."/>
            <person name="Tomko P."/>
            <person name="Gavelis G."/>
            <person name="Widhalm J.R."/>
            <person name="Wisecaver J.H."/>
        </authorList>
    </citation>
    <scope>NUCLEOTIDE SEQUENCE</scope>
    <source>
        <strain evidence="3">ECLA1</strain>
    </source>
</reference>
<keyword evidence="4" id="KW-1185">Reference proteome</keyword>
<evidence type="ECO:0000259" key="2">
    <source>
        <dbReference type="Pfam" id="PF13843"/>
    </source>
</evidence>
<accession>A0AAE1E8S1</accession>
<dbReference type="InterPro" id="IPR029526">
    <property type="entry name" value="PGBD"/>
</dbReference>
<proteinExistence type="predicted"/>
<dbReference type="PANTHER" id="PTHR46599:SF3">
    <property type="entry name" value="PIGGYBAC TRANSPOSABLE ELEMENT-DERIVED PROTEIN 4"/>
    <property type="match status" value="1"/>
</dbReference>
<dbReference type="Proteomes" id="UP001283361">
    <property type="component" value="Unassembled WGS sequence"/>
</dbReference>
<comment type="caution">
    <text evidence="3">The sequence shown here is derived from an EMBL/GenBank/DDBJ whole genome shotgun (WGS) entry which is preliminary data.</text>
</comment>
<name>A0AAE1E8S1_9GAST</name>
<feature type="compositionally biased region" description="Polar residues" evidence="1">
    <location>
        <begin position="401"/>
        <end position="421"/>
    </location>
</feature>
<dbReference type="EMBL" id="JAWDGP010000665">
    <property type="protein sequence ID" value="KAK3798554.1"/>
    <property type="molecule type" value="Genomic_DNA"/>
</dbReference>
<evidence type="ECO:0000313" key="3">
    <source>
        <dbReference type="EMBL" id="KAK3798554.1"/>
    </source>
</evidence>
<feature type="region of interest" description="Disordered" evidence="1">
    <location>
        <begin position="388"/>
        <end position="421"/>
    </location>
</feature>
<dbReference type="PANTHER" id="PTHR46599">
    <property type="entry name" value="PIGGYBAC TRANSPOSABLE ELEMENT-DERIVED PROTEIN 4"/>
    <property type="match status" value="1"/>
</dbReference>
<sequence length="421" mass="48446">MSILIAMGLDPRDNVKAYWSVSKPHKYTPWFGQMMPRNRFEAIFHTFLHAGGVHVEEQEKIEPFLESLQAQFQTAFYPGREVSIDEMVISYNGRWRKKQFNSSKLSKYHIKTFGLCDNATGYVINVFTYYGKRTVYHPDSDPDSLQAVKVFQKLLEPLDRGHYIFADRFYTSFSLLEYLTSKSFYYTGTIDARRCNLPVQPKTLKLDHLQMKWYIYKDGKYLCVAFRDKKAKKNVSVVSSLSDSSTTPVETRRCLTVQKPTMITAYNNMNGWDRADQNVGYYGMHKRKSIKWWKKIFHWLLQLCHINARILFLLTHTEPPPRHSLVKFKDALISQLTEAAAALNAAPEPAPTMPALNTPQNAHVQVVARLAPESHFAETVRADRNCKVCSKPGNRKRTTKTSRPGTLELSSRSPRAVLTNS</sequence>